<keyword evidence="3" id="KW-1185">Reference proteome</keyword>
<evidence type="ECO:0000313" key="2">
    <source>
        <dbReference type="EMBL" id="SEW14372.1"/>
    </source>
</evidence>
<dbReference type="OrthoDB" id="9816009at2"/>
<reference evidence="2 3" key="1">
    <citation type="submission" date="2016-10" db="EMBL/GenBank/DDBJ databases">
        <authorList>
            <person name="de Groot N.N."/>
        </authorList>
    </citation>
    <scope>NUCLEOTIDE SEQUENCE [LARGE SCALE GENOMIC DNA]</scope>
    <source>
        <strain evidence="2 3">DSM 29439</strain>
    </source>
</reference>
<dbReference type="AlphaFoldDB" id="A0A1I0PJD1"/>
<name>A0A1I0PJD1_9RHOB</name>
<protein>
    <recommendedName>
        <fullName evidence="4">Protease inhibitor Inh</fullName>
    </recommendedName>
</protein>
<keyword evidence="1" id="KW-0732">Signal</keyword>
<evidence type="ECO:0000313" key="3">
    <source>
        <dbReference type="Proteomes" id="UP000199650"/>
    </source>
</evidence>
<dbReference type="RefSeq" id="WP_091429827.1">
    <property type="nucleotide sequence ID" value="NZ_FOJB01000001.1"/>
</dbReference>
<feature type="chain" id="PRO_5011514812" description="Protease inhibitor Inh" evidence="1">
    <location>
        <begin position="21"/>
        <end position="137"/>
    </location>
</feature>
<proteinExistence type="predicted"/>
<gene>
    <name evidence="2" type="ORF">SAMN05444851_1676</name>
</gene>
<evidence type="ECO:0000256" key="1">
    <source>
        <dbReference type="SAM" id="SignalP"/>
    </source>
</evidence>
<evidence type="ECO:0008006" key="4">
    <source>
        <dbReference type="Google" id="ProtNLM"/>
    </source>
</evidence>
<organism evidence="2 3">
    <name type="scientific">Aliiroseovarius sediminilitoris</name>
    <dbReference type="NCBI Taxonomy" id="1173584"/>
    <lineage>
        <taxon>Bacteria</taxon>
        <taxon>Pseudomonadati</taxon>
        <taxon>Pseudomonadota</taxon>
        <taxon>Alphaproteobacteria</taxon>
        <taxon>Rhodobacterales</taxon>
        <taxon>Paracoccaceae</taxon>
        <taxon>Aliiroseovarius</taxon>
    </lineage>
</organism>
<sequence>MLRRLIATIMLAGFAAPSMAQNFTTADEVRPILDATKGSWVAVREYEGKDLLYFTHLLAWRCGLEQILYSLNGDSEARFDAEPCYEDEPQPNAIKVDDKLPYVAFDLKSIDVVSVRLVYDDGTEATTSYERAQIMTQ</sequence>
<dbReference type="EMBL" id="FOJB01000001">
    <property type="protein sequence ID" value="SEW14372.1"/>
    <property type="molecule type" value="Genomic_DNA"/>
</dbReference>
<accession>A0A1I0PJD1</accession>
<dbReference type="STRING" id="1173584.SAMN05444851_1676"/>
<dbReference type="Proteomes" id="UP000199650">
    <property type="component" value="Unassembled WGS sequence"/>
</dbReference>
<feature type="signal peptide" evidence="1">
    <location>
        <begin position="1"/>
        <end position="20"/>
    </location>
</feature>